<accession>A0A841KJL0</accession>
<dbReference type="GO" id="GO:0140096">
    <property type="term" value="F:catalytic activity, acting on a protein"/>
    <property type="evidence" value="ECO:0007669"/>
    <property type="project" value="UniProtKB-ARBA"/>
</dbReference>
<keyword evidence="10" id="KW-0030">Aminoacyl-tRNA synthetase</keyword>
<keyword evidence="10" id="KW-0436">Ligase</keyword>
<dbReference type="GO" id="GO:0004821">
    <property type="term" value="F:histidine-tRNA ligase activity"/>
    <property type="evidence" value="ECO:0007669"/>
    <property type="project" value="UniProtKB-UniRule"/>
</dbReference>
<gene>
    <name evidence="10" type="ORF">HNQ80_000123</name>
</gene>
<evidence type="ECO:0000259" key="9">
    <source>
        <dbReference type="PROSITE" id="PS50862"/>
    </source>
</evidence>
<dbReference type="GO" id="GO:0005737">
    <property type="term" value="C:cytoplasm"/>
    <property type="evidence" value="ECO:0007669"/>
    <property type="project" value="UniProtKB-UniRule"/>
</dbReference>
<sequence length="405" mass="46008">MKFSAKPVKGTFDVLPEDMELRNWVRNVISNAYLSRGYTQIETPCIENLDLLTNSEGGENLSLLFKILKRGNKLDFNDLSENALCDLGLRFDLTLPLSRFYANNRNELPMPFKAFQTGYVWRAERPQKGRFRQFTQCDIDIIGDKTIYAEIDLMLTVPKALYDLGFRNFTIKINDRRLLKELVLAAGFTESQFDTVCISLDKTDKIGTSGVISDLQTKGFEDDTIRQLISSLEIDLENFDSPYARDLKKIMDVTAKYYSILFDPTLVRGMGYYTGPIFEVVSDEFKGSIAGGGRYDNLLSKFQNESVPAVGFAIGFERIVAILKERGFTIPKRDKRKIALIVLDETFTDKAIALSESLIAQENIAAIHYVNKKKLGKKIEALEKEGYEKIQIVDENTTEESFKSI</sequence>
<evidence type="ECO:0000256" key="3">
    <source>
        <dbReference type="ARBA" id="ARBA00022741"/>
    </source>
</evidence>
<feature type="binding site" evidence="8">
    <location>
        <position position="140"/>
    </location>
    <ligand>
        <name>L-histidine</name>
        <dbReference type="ChEBI" id="CHEBI:57595"/>
    </ligand>
</feature>
<dbReference type="InterPro" id="IPR045864">
    <property type="entry name" value="aa-tRNA-synth_II/BPL/LPL"/>
</dbReference>
<comment type="similarity">
    <text evidence="1">Belongs to the class-II aminoacyl-tRNA synthetase family.</text>
</comment>
<dbReference type="GO" id="GO:0016740">
    <property type="term" value="F:transferase activity"/>
    <property type="evidence" value="ECO:0007669"/>
    <property type="project" value="UniProtKB-ARBA"/>
</dbReference>
<feature type="binding site" evidence="8">
    <location>
        <begin position="272"/>
        <end position="273"/>
    </location>
    <ligand>
        <name>L-histidine</name>
        <dbReference type="ChEBI" id="CHEBI:57595"/>
    </ligand>
</feature>
<dbReference type="InterPro" id="IPR041715">
    <property type="entry name" value="HisRS-like_core"/>
</dbReference>
<keyword evidence="3" id="KW-0547">Nucleotide-binding</keyword>
<dbReference type="GO" id="GO:0006427">
    <property type="term" value="P:histidyl-tRNA aminoacylation"/>
    <property type="evidence" value="ECO:0007669"/>
    <property type="project" value="UniProtKB-UniRule"/>
</dbReference>
<dbReference type="EC" id="6.1.1.21" evidence="2 7"/>
<feature type="binding site" evidence="8">
    <location>
        <position position="122"/>
    </location>
    <ligand>
        <name>L-histidine</name>
        <dbReference type="ChEBI" id="CHEBI:57595"/>
    </ligand>
</feature>
<evidence type="ECO:0000313" key="11">
    <source>
        <dbReference type="Proteomes" id="UP000579281"/>
    </source>
</evidence>
<evidence type="ECO:0000256" key="4">
    <source>
        <dbReference type="ARBA" id="ARBA00022840"/>
    </source>
</evidence>
<dbReference type="EMBL" id="JACHEN010000001">
    <property type="protein sequence ID" value="MBB6214054.1"/>
    <property type="molecule type" value="Genomic_DNA"/>
</dbReference>
<evidence type="ECO:0000256" key="7">
    <source>
        <dbReference type="NCBIfam" id="TIGR00442"/>
    </source>
</evidence>
<protein>
    <recommendedName>
        <fullName evidence="2 7">Histidine--tRNA ligase</fullName>
        <ecNumber evidence="2 7">6.1.1.21</ecNumber>
    </recommendedName>
</protein>
<proteinExistence type="inferred from homology"/>
<reference evidence="10 11" key="1">
    <citation type="submission" date="2020-08" db="EMBL/GenBank/DDBJ databases">
        <title>Genomic Encyclopedia of Type Strains, Phase IV (KMG-IV): sequencing the most valuable type-strain genomes for metagenomic binning, comparative biology and taxonomic classification.</title>
        <authorList>
            <person name="Goeker M."/>
        </authorList>
    </citation>
    <scope>NUCLEOTIDE SEQUENCE [LARGE SCALE GENOMIC DNA]</scope>
    <source>
        <strain evidence="10 11">DSM 103526</strain>
    </source>
</reference>
<dbReference type="PANTHER" id="PTHR11476">
    <property type="entry name" value="HISTIDYL-TRNA SYNTHETASE"/>
    <property type="match status" value="1"/>
</dbReference>
<keyword evidence="4" id="KW-0067">ATP-binding</keyword>
<dbReference type="InterPro" id="IPR004516">
    <property type="entry name" value="HisRS/HisZ"/>
</dbReference>
<evidence type="ECO:0000256" key="8">
    <source>
        <dbReference type="PIRSR" id="PIRSR001549-1"/>
    </source>
</evidence>
<dbReference type="InterPro" id="IPR006195">
    <property type="entry name" value="aa-tRNA-synth_II"/>
</dbReference>
<comment type="catalytic activity">
    <reaction evidence="6">
        <text>tRNA(His) + L-histidine + ATP = L-histidyl-tRNA(His) + AMP + diphosphate + H(+)</text>
        <dbReference type="Rhea" id="RHEA:17313"/>
        <dbReference type="Rhea" id="RHEA-COMP:9665"/>
        <dbReference type="Rhea" id="RHEA-COMP:9689"/>
        <dbReference type="ChEBI" id="CHEBI:15378"/>
        <dbReference type="ChEBI" id="CHEBI:30616"/>
        <dbReference type="ChEBI" id="CHEBI:33019"/>
        <dbReference type="ChEBI" id="CHEBI:57595"/>
        <dbReference type="ChEBI" id="CHEBI:78442"/>
        <dbReference type="ChEBI" id="CHEBI:78527"/>
        <dbReference type="ChEBI" id="CHEBI:456215"/>
        <dbReference type="EC" id="6.1.1.21"/>
    </reaction>
</comment>
<dbReference type="Proteomes" id="UP000579281">
    <property type="component" value="Unassembled WGS sequence"/>
</dbReference>
<name>A0A841KJL0_9FIRM</name>
<dbReference type="PROSITE" id="PS50862">
    <property type="entry name" value="AA_TRNA_LIGASE_II"/>
    <property type="match status" value="1"/>
</dbReference>
<dbReference type="SUPFAM" id="SSF55681">
    <property type="entry name" value="Class II aaRS and biotin synthetases"/>
    <property type="match status" value="1"/>
</dbReference>
<dbReference type="AlphaFoldDB" id="A0A841KJL0"/>
<evidence type="ECO:0000256" key="6">
    <source>
        <dbReference type="ARBA" id="ARBA00047639"/>
    </source>
</evidence>
<comment type="caution">
    <text evidence="10">The sequence shown here is derived from an EMBL/GenBank/DDBJ whole genome shotgun (WGS) entry which is preliminary data.</text>
</comment>
<dbReference type="PIRSF" id="PIRSF001549">
    <property type="entry name" value="His-tRNA_synth"/>
    <property type="match status" value="1"/>
</dbReference>
<feature type="domain" description="Aminoacyl-transfer RNA synthetases class-II family profile" evidence="9">
    <location>
        <begin position="1"/>
        <end position="331"/>
    </location>
</feature>
<dbReference type="InterPro" id="IPR015807">
    <property type="entry name" value="His-tRNA-ligase"/>
</dbReference>
<dbReference type="PANTHER" id="PTHR11476:SF7">
    <property type="entry name" value="HISTIDINE--TRNA LIGASE"/>
    <property type="match status" value="1"/>
</dbReference>
<dbReference type="Pfam" id="PF13393">
    <property type="entry name" value="tRNA-synt_His"/>
    <property type="match status" value="1"/>
</dbReference>
<evidence type="ECO:0000313" key="10">
    <source>
        <dbReference type="EMBL" id="MBB6214054.1"/>
    </source>
</evidence>
<dbReference type="NCBIfam" id="TIGR00442">
    <property type="entry name" value="hisS"/>
    <property type="match status" value="1"/>
</dbReference>
<feature type="binding site" evidence="8">
    <location>
        <position position="136"/>
    </location>
    <ligand>
        <name>L-histidine</name>
        <dbReference type="ChEBI" id="CHEBI:57595"/>
    </ligand>
</feature>
<dbReference type="SUPFAM" id="SSF52954">
    <property type="entry name" value="Class II aaRS ABD-related"/>
    <property type="match status" value="1"/>
</dbReference>
<evidence type="ECO:0000256" key="1">
    <source>
        <dbReference type="ARBA" id="ARBA00008226"/>
    </source>
</evidence>
<organism evidence="10 11">
    <name type="scientific">Anaerosolibacter carboniphilus</name>
    <dbReference type="NCBI Taxonomy" id="1417629"/>
    <lineage>
        <taxon>Bacteria</taxon>
        <taxon>Bacillati</taxon>
        <taxon>Bacillota</taxon>
        <taxon>Clostridia</taxon>
        <taxon>Peptostreptococcales</taxon>
        <taxon>Thermotaleaceae</taxon>
        <taxon>Anaerosolibacter</taxon>
    </lineage>
</organism>
<dbReference type="RefSeq" id="WP_184307128.1">
    <property type="nucleotide sequence ID" value="NZ_JACHEN010000001.1"/>
</dbReference>
<dbReference type="GO" id="GO:0005524">
    <property type="term" value="F:ATP binding"/>
    <property type="evidence" value="ECO:0007669"/>
    <property type="project" value="UniProtKB-KW"/>
</dbReference>
<keyword evidence="5" id="KW-0648">Protein biosynthesis</keyword>
<dbReference type="CDD" id="cd00773">
    <property type="entry name" value="HisRS-like_core"/>
    <property type="match status" value="1"/>
</dbReference>
<feature type="binding site" evidence="8">
    <location>
        <position position="268"/>
    </location>
    <ligand>
        <name>L-histidine</name>
        <dbReference type="ChEBI" id="CHEBI:57595"/>
    </ligand>
</feature>
<feature type="binding site" evidence="8">
    <location>
        <begin position="92"/>
        <end position="94"/>
    </location>
    <ligand>
        <name>L-histidine</name>
        <dbReference type="ChEBI" id="CHEBI:57595"/>
    </ligand>
</feature>
<evidence type="ECO:0000256" key="5">
    <source>
        <dbReference type="ARBA" id="ARBA00022917"/>
    </source>
</evidence>
<keyword evidence="11" id="KW-1185">Reference proteome</keyword>
<evidence type="ECO:0000256" key="2">
    <source>
        <dbReference type="ARBA" id="ARBA00012815"/>
    </source>
</evidence>
<dbReference type="Gene3D" id="3.30.930.10">
    <property type="entry name" value="Bira Bifunctional Protein, Domain 2"/>
    <property type="match status" value="1"/>
</dbReference>